<dbReference type="Proteomes" id="UP000292136">
    <property type="component" value="Unassembled WGS sequence"/>
</dbReference>
<name>A0ABY0IQW5_9RHOO</name>
<reference evidence="1 2" key="1">
    <citation type="submission" date="2019-02" db="EMBL/GenBank/DDBJ databases">
        <title>Genomic Encyclopedia of Type Strains, Phase IV (KMG-IV): sequencing the most valuable type-strain genomes for metagenomic binning, comparative biology and taxonomic classification.</title>
        <authorList>
            <person name="Goeker M."/>
        </authorList>
    </citation>
    <scope>NUCLEOTIDE SEQUENCE [LARGE SCALE GENOMIC DNA]</scope>
    <source>
        <strain evidence="1 2">DSM 21223</strain>
    </source>
</reference>
<evidence type="ECO:0008006" key="3">
    <source>
        <dbReference type="Google" id="ProtNLM"/>
    </source>
</evidence>
<proteinExistence type="predicted"/>
<evidence type="ECO:0000313" key="2">
    <source>
        <dbReference type="Proteomes" id="UP000292136"/>
    </source>
</evidence>
<protein>
    <recommendedName>
        <fullName evidence="3">GNAT family N-acetyltransferase</fullName>
    </recommendedName>
</protein>
<keyword evidence="2" id="KW-1185">Reference proteome</keyword>
<evidence type="ECO:0000313" key="1">
    <source>
        <dbReference type="EMBL" id="RZT76501.1"/>
    </source>
</evidence>
<comment type="caution">
    <text evidence="1">The sequence shown here is derived from an EMBL/GenBank/DDBJ whole genome shotgun (WGS) entry which is preliminary data.</text>
</comment>
<organism evidence="1 2">
    <name type="scientific">Azospira oryzae</name>
    <dbReference type="NCBI Taxonomy" id="146939"/>
    <lineage>
        <taxon>Bacteria</taxon>
        <taxon>Pseudomonadati</taxon>
        <taxon>Pseudomonadota</taxon>
        <taxon>Betaproteobacteria</taxon>
        <taxon>Rhodocyclales</taxon>
        <taxon>Rhodocyclaceae</taxon>
        <taxon>Azospira</taxon>
    </lineage>
</organism>
<dbReference type="RefSeq" id="WP_207222264.1">
    <property type="nucleotide sequence ID" value="NZ_SHKM01000002.1"/>
</dbReference>
<sequence length="110" mass="12310">MELPGRALAPYVRVMLGQAGEPAGQCSVERTQWLDQGVEVRREVATWEFADGAVIRRTVEEDDFPAALACAECWITYEVLASAPENPIHPARQVFENACRESFWLAYHSA</sequence>
<gene>
    <name evidence="1" type="ORF">EV678_2378</name>
</gene>
<dbReference type="EMBL" id="SHKM01000002">
    <property type="protein sequence ID" value="RZT76501.1"/>
    <property type="molecule type" value="Genomic_DNA"/>
</dbReference>
<accession>A0ABY0IQW5</accession>